<keyword evidence="1" id="KW-0732">Signal</keyword>
<dbReference type="InterPro" id="IPR022121">
    <property type="entry name" value="Peptidase_M73_camelysin"/>
</dbReference>
<evidence type="ECO:0000256" key="1">
    <source>
        <dbReference type="SAM" id="SignalP"/>
    </source>
</evidence>
<accession>A0A923NC49</accession>
<protein>
    <submittedName>
        <fullName evidence="2">Camelysin metallo-endopeptidase</fullName>
    </submittedName>
</protein>
<name>A0A923NC49_9FIRM</name>
<proteinExistence type="predicted"/>
<gene>
    <name evidence="2" type="ORF">H8876_05580</name>
</gene>
<dbReference type="Proteomes" id="UP000644115">
    <property type="component" value="Unassembled WGS sequence"/>
</dbReference>
<keyword evidence="3" id="KW-1185">Reference proteome</keyword>
<evidence type="ECO:0000313" key="3">
    <source>
        <dbReference type="Proteomes" id="UP000644115"/>
    </source>
</evidence>
<dbReference type="Pfam" id="PF12389">
    <property type="entry name" value="Peptidase_M73"/>
    <property type="match status" value="1"/>
</dbReference>
<organism evidence="2 3">
    <name type="scientific">Lentihominibacter faecis</name>
    <dbReference type="NCBI Taxonomy" id="2764712"/>
    <lineage>
        <taxon>Bacteria</taxon>
        <taxon>Bacillati</taxon>
        <taxon>Bacillota</taxon>
        <taxon>Clostridia</taxon>
        <taxon>Peptostreptococcales</taxon>
        <taxon>Anaerovoracaceae</taxon>
        <taxon>Lentihominibacter</taxon>
    </lineage>
</organism>
<comment type="caution">
    <text evidence="2">The sequence shown here is derived from an EMBL/GenBank/DDBJ whole genome shotgun (WGS) entry which is preliminary data.</text>
</comment>
<dbReference type="AlphaFoldDB" id="A0A923NC49"/>
<sequence>MKKKMCAVCAVIGVMLLGSATAFFTDQGSAANEFIVGNVSVDLTEPGWNPDDGTALTPNKTVKKDPQVTNTGSNDAFVFLQVKVPTASVKTAAADGSLQDSRKQDLFHYTVNSGWKLVDQSEEADASVYTYAYIDADGAMKKLSPQGNTGALFDSVTFLNLVEGQLDRDTKLTIDVDVLAIQTEDLGVSSGVPADVLKLIKTQNS</sequence>
<evidence type="ECO:0000313" key="2">
    <source>
        <dbReference type="EMBL" id="MBC5999466.1"/>
    </source>
</evidence>
<dbReference type="EMBL" id="JACRWC010000068">
    <property type="protein sequence ID" value="MBC5999466.1"/>
    <property type="molecule type" value="Genomic_DNA"/>
</dbReference>
<feature type="chain" id="PRO_5038690099" evidence="1">
    <location>
        <begin position="25"/>
        <end position="205"/>
    </location>
</feature>
<dbReference type="RefSeq" id="WP_249286897.1">
    <property type="nucleotide sequence ID" value="NZ_JACRWC010000068.1"/>
</dbReference>
<reference evidence="2" key="1">
    <citation type="submission" date="2020-08" db="EMBL/GenBank/DDBJ databases">
        <authorList>
            <person name="Liu C."/>
            <person name="Sun Q."/>
        </authorList>
    </citation>
    <scope>NUCLEOTIDE SEQUENCE</scope>
    <source>
        <strain evidence="2">BX16</strain>
    </source>
</reference>
<feature type="signal peptide" evidence="1">
    <location>
        <begin position="1"/>
        <end position="24"/>
    </location>
</feature>